<feature type="compositionally biased region" description="Polar residues" evidence="1">
    <location>
        <begin position="97"/>
        <end position="110"/>
    </location>
</feature>
<dbReference type="EMBL" id="JANPWB010000012">
    <property type="protein sequence ID" value="KAJ1119511.1"/>
    <property type="molecule type" value="Genomic_DNA"/>
</dbReference>
<dbReference type="AlphaFoldDB" id="A0AAV7NTT6"/>
<gene>
    <name evidence="2" type="ORF">NDU88_007696</name>
</gene>
<name>A0AAV7NTT6_PLEWA</name>
<evidence type="ECO:0000256" key="1">
    <source>
        <dbReference type="SAM" id="MobiDB-lite"/>
    </source>
</evidence>
<feature type="region of interest" description="Disordered" evidence="1">
    <location>
        <begin position="68"/>
        <end position="110"/>
    </location>
</feature>
<organism evidence="2 3">
    <name type="scientific">Pleurodeles waltl</name>
    <name type="common">Iberian ribbed newt</name>
    <dbReference type="NCBI Taxonomy" id="8319"/>
    <lineage>
        <taxon>Eukaryota</taxon>
        <taxon>Metazoa</taxon>
        <taxon>Chordata</taxon>
        <taxon>Craniata</taxon>
        <taxon>Vertebrata</taxon>
        <taxon>Euteleostomi</taxon>
        <taxon>Amphibia</taxon>
        <taxon>Batrachia</taxon>
        <taxon>Caudata</taxon>
        <taxon>Salamandroidea</taxon>
        <taxon>Salamandridae</taxon>
        <taxon>Pleurodelinae</taxon>
        <taxon>Pleurodeles</taxon>
    </lineage>
</organism>
<feature type="compositionally biased region" description="Basic and acidic residues" evidence="1">
    <location>
        <begin position="9"/>
        <end position="24"/>
    </location>
</feature>
<comment type="caution">
    <text evidence="2">The sequence shown here is derived from an EMBL/GenBank/DDBJ whole genome shotgun (WGS) entry which is preliminary data.</text>
</comment>
<feature type="region of interest" description="Disordered" evidence="1">
    <location>
        <begin position="1"/>
        <end position="39"/>
    </location>
</feature>
<accession>A0AAV7NTT6</accession>
<sequence>MAPPLNQTIKEKQDASASPRRSESLSEQDSGQMKSLAPHRIQLMASHESLQGHQMRSSETLMKKCEGPVKHGQMACNESRTEETETGKATRTRRTAVDNNAAAQAPQTCD</sequence>
<keyword evidence="3" id="KW-1185">Reference proteome</keyword>
<evidence type="ECO:0000313" key="2">
    <source>
        <dbReference type="EMBL" id="KAJ1119511.1"/>
    </source>
</evidence>
<evidence type="ECO:0000313" key="3">
    <source>
        <dbReference type="Proteomes" id="UP001066276"/>
    </source>
</evidence>
<protein>
    <submittedName>
        <fullName evidence="2">Uncharacterized protein</fullName>
    </submittedName>
</protein>
<feature type="compositionally biased region" description="Basic and acidic residues" evidence="1">
    <location>
        <begin position="79"/>
        <end position="88"/>
    </location>
</feature>
<proteinExistence type="predicted"/>
<reference evidence="2" key="1">
    <citation type="journal article" date="2022" name="bioRxiv">
        <title>Sequencing and chromosome-scale assembly of the giantPleurodeles waltlgenome.</title>
        <authorList>
            <person name="Brown T."/>
            <person name="Elewa A."/>
            <person name="Iarovenko S."/>
            <person name="Subramanian E."/>
            <person name="Araus A.J."/>
            <person name="Petzold A."/>
            <person name="Susuki M."/>
            <person name="Suzuki K.-i.T."/>
            <person name="Hayashi T."/>
            <person name="Toyoda A."/>
            <person name="Oliveira C."/>
            <person name="Osipova E."/>
            <person name="Leigh N.D."/>
            <person name="Simon A."/>
            <person name="Yun M.H."/>
        </authorList>
    </citation>
    <scope>NUCLEOTIDE SEQUENCE</scope>
    <source>
        <strain evidence="2">20211129_DDA</strain>
        <tissue evidence="2">Liver</tissue>
    </source>
</reference>
<dbReference type="Proteomes" id="UP001066276">
    <property type="component" value="Chromosome 8"/>
</dbReference>